<evidence type="ECO:0000313" key="4">
    <source>
        <dbReference type="Proteomes" id="UP000301309"/>
    </source>
</evidence>
<sequence>MTNAPTSSYLPWMTEGHEYFMSALKRIGDEQLEGPSALPGWTGRHLLSHVGHNARALGRLAHWAATGEPTAMYRNPSARAEEIEAGGVWPAPRLRDFVEDEQVRLSVALDRLTGVQWQAEVVTAQGRTVPATTIPWLRSRELWIHACDLPSGGDFAEFPDAFTDALITDALTRRRTGQSVAVGVRATDRETDAFPRGDVIVEGPSADLARWLTGRGTSPHLRTTTGAPLPQLPPWL</sequence>
<evidence type="ECO:0000313" key="3">
    <source>
        <dbReference type="EMBL" id="GDY60405.1"/>
    </source>
</evidence>
<dbReference type="RefSeq" id="WP_137982223.1">
    <property type="nucleotide sequence ID" value="NZ_BAAASO010000052.1"/>
</dbReference>
<dbReference type="EMBL" id="BJHW01000002">
    <property type="protein sequence ID" value="GDY60405.1"/>
    <property type="molecule type" value="Genomic_DNA"/>
</dbReference>
<dbReference type="Pfam" id="PF11716">
    <property type="entry name" value="MDMPI_N"/>
    <property type="match status" value="1"/>
</dbReference>
<name>A0A4D4LHH3_STRVO</name>
<keyword evidence="3" id="KW-0670">Pyruvate</keyword>
<dbReference type="InterPro" id="IPR036527">
    <property type="entry name" value="SCP2_sterol-bd_dom_sf"/>
</dbReference>
<feature type="domain" description="Mycothiol-dependent maleylpyruvate isomerase metal-binding" evidence="2">
    <location>
        <begin position="15"/>
        <end position="149"/>
    </location>
</feature>
<dbReference type="SUPFAM" id="SSF109854">
    <property type="entry name" value="DinB/YfiT-like putative metalloenzymes"/>
    <property type="match status" value="1"/>
</dbReference>
<dbReference type="GO" id="GO:0046872">
    <property type="term" value="F:metal ion binding"/>
    <property type="evidence" value="ECO:0007669"/>
    <property type="project" value="InterPro"/>
</dbReference>
<dbReference type="InterPro" id="IPR017517">
    <property type="entry name" value="Maleyloyr_isom"/>
</dbReference>
<dbReference type="GO" id="GO:0016853">
    <property type="term" value="F:isomerase activity"/>
    <property type="evidence" value="ECO:0007669"/>
    <property type="project" value="UniProtKB-KW"/>
</dbReference>
<keyword evidence="3" id="KW-0413">Isomerase</keyword>
<proteinExistence type="predicted"/>
<reference evidence="3 4" key="1">
    <citation type="journal article" date="2020" name="Int. J. Syst. Evol. Microbiol.">
        <title>Reclassification of Streptomyces castelarensis and Streptomyces sporoclivatus as later heterotypic synonyms of Streptomyces antimycoticus.</title>
        <authorList>
            <person name="Komaki H."/>
            <person name="Tamura T."/>
        </authorList>
    </citation>
    <scope>NUCLEOTIDE SEQUENCE [LARGE SCALE GENOMIC DNA]</scope>
    <source>
        <strain evidence="3 4">NBRC 13459</strain>
    </source>
</reference>
<keyword evidence="4" id="KW-1185">Reference proteome</keyword>
<dbReference type="AlphaFoldDB" id="A0A4D4LHH3"/>
<comment type="caution">
    <text evidence="3">The sequence shown here is derived from an EMBL/GenBank/DDBJ whole genome shotgun (WGS) entry which is preliminary data.</text>
</comment>
<dbReference type="NCBIfam" id="TIGR03083">
    <property type="entry name" value="maleylpyruvate isomerase family mycothiol-dependent enzyme"/>
    <property type="match status" value="1"/>
</dbReference>
<dbReference type="Gene3D" id="3.30.1050.20">
    <property type="match status" value="1"/>
</dbReference>
<dbReference type="OrthoDB" id="5118203at2"/>
<organism evidence="3 4">
    <name type="scientific">Streptomyces violaceusniger</name>
    <dbReference type="NCBI Taxonomy" id="68280"/>
    <lineage>
        <taxon>Bacteria</taxon>
        <taxon>Bacillati</taxon>
        <taxon>Actinomycetota</taxon>
        <taxon>Actinomycetes</taxon>
        <taxon>Kitasatosporales</taxon>
        <taxon>Streptomycetaceae</taxon>
        <taxon>Streptomyces</taxon>
        <taxon>Streptomyces violaceusniger group</taxon>
    </lineage>
</organism>
<accession>A0A4D4LHH3</accession>
<evidence type="ECO:0000259" key="2">
    <source>
        <dbReference type="Pfam" id="PF11716"/>
    </source>
</evidence>
<evidence type="ECO:0000256" key="1">
    <source>
        <dbReference type="SAM" id="MobiDB-lite"/>
    </source>
</evidence>
<dbReference type="InterPro" id="IPR024344">
    <property type="entry name" value="MDMPI_metal-binding"/>
</dbReference>
<dbReference type="Gene3D" id="1.20.120.450">
    <property type="entry name" value="dinb family like domain"/>
    <property type="match status" value="1"/>
</dbReference>
<dbReference type="SUPFAM" id="SSF55718">
    <property type="entry name" value="SCP-like"/>
    <property type="match status" value="1"/>
</dbReference>
<protein>
    <submittedName>
        <fullName evidence="3">Maleylpyruvate isomerase</fullName>
    </submittedName>
</protein>
<dbReference type="InterPro" id="IPR034660">
    <property type="entry name" value="DinB/YfiT-like"/>
</dbReference>
<feature type="region of interest" description="Disordered" evidence="1">
    <location>
        <begin position="215"/>
        <end position="236"/>
    </location>
</feature>
<dbReference type="Proteomes" id="UP000301309">
    <property type="component" value="Unassembled WGS sequence"/>
</dbReference>
<gene>
    <name evidence="3" type="ORF">SVIO_110280</name>
</gene>